<comment type="caution">
    <text evidence="1">The sequence shown here is derived from an EMBL/GenBank/DDBJ whole genome shotgun (WGS) entry which is preliminary data.</text>
</comment>
<proteinExistence type="predicted"/>
<dbReference type="Proteomes" id="UP000233398">
    <property type="component" value="Unassembled WGS sequence"/>
</dbReference>
<keyword evidence="2" id="KW-1185">Reference proteome</keyword>
<dbReference type="PROSITE" id="PS51257">
    <property type="entry name" value="PROKAR_LIPOPROTEIN"/>
    <property type="match status" value="1"/>
</dbReference>
<reference evidence="1 2" key="1">
    <citation type="submission" date="2017-11" db="EMBL/GenBank/DDBJ databases">
        <title>Rhodohalobacter 15182 sp. nov., isolated from a salt lake.</title>
        <authorList>
            <person name="Han S."/>
        </authorList>
    </citation>
    <scope>NUCLEOTIDE SEQUENCE [LARGE SCALE GENOMIC DNA]</scope>
    <source>
        <strain evidence="1 2">15182</strain>
    </source>
</reference>
<sequence>MKFIYITIISILIFSGCSLFGNDDEPAEILFTVQNFSSDELSITTTGTKNGLNLSESDFTGNNSEGLGSTNSFSTDNDGLMTVSFTFINENNILSEGEFEIDLREDWQWSVNFQIGTADYNPLDTCFGCQFYESFELNPESLNSSESEADSLYVILGGNFISEPVVY</sequence>
<gene>
    <name evidence="1" type="ORF">CWD77_07475</name>
</gene>
<dbReference type="AlphaFoldDB" id="A0A2N0VMA4"/>
<protein>
    <recommendedName>
        <fullName evidence="3">Lipoprotein</fullName>
    </recommendedName>
</protein>
<dbReference type="RefSeq" id="WP_101072846.1">
    <property type="nucleotide sequence ID" value="NZ_PISP01000001.1"/>
</dbReference>
<dbReference type="EMBL" id="PISP01000001">
    <property type="protein sequence ID" value="PKD45274.1"/>
    <property type="molecule type" value="Genomic_DNA"/>
</dbReference>
<evidence type="ECO:0000313" key="1">
    <source>
        <dbReference type="EMBL" id="PKD45274.1"/>
    </source>
</evidence>
<evidence type="ECO:0008006" key="3">
    <source>
        <dbReference type="Google" id="ProtNLM"/>
    </source>
</evidence>
<name>A0A2N0VMA4_9BACT</name>
<organism evidence="1 2">
    <name type="scientific">Rhodohalobacter barkolensis</name>
    <dbReference type="NCBI Taxonomy" id="2053187"/>
    <lineage>
        <taxon>Bacteria</taxon>
        <taxon>Pseudomonadati</taxon>
        <taxon>Balneolota</taxon>
        <taxon>Balneolia</taxon>
        <taxon>Balneolales</taxon>
        <taxon>Balneolaceae</taxon>
        <taxon>Rhodohalobacter</taxon>
    </lineage>
</organism>
<evidence type="ECO:0000313" key="2">
    <source>
        <dbReference type="Proteomes" id="UP000233398"/>
    </source>
</evidence>
<accession>A0A2N0VMA4</accession>